<feature type="binding site" evidence="6">
    <location>
        <position position="34"/>
    </location>
    <ligand>
        <name>Mg(2+)</name>
        <dbReference type="ChEBI" id="CHEBI:18420"/>
        <label>1</label>
    </ligand>
</feature>
<dbReference type="CDD" id="cd09086">
    <property type="entry name" value="ExoIII-like_AP-endo"/>
    <property type="match status" value="1"/>
</dbReference>
<evidence type="ECO:0000259" key="8">
    <source>
        <dbReference type="Pfam" id="PF03372"/>
    </source>
</evidence>
<feature type="domain" description="Endonuclease/exonuclease/phosphatase" evidence="8">
    <location>
        <begin position="4"/>
        <end position="251"/>
    </location>
</feature>
<evidence type="ECO:0000256" key="1">
    <source>
        <dbReference type="ARBA" id="ARBA00007092"/>
    </source>
</evidence>
<feature type="binding site" evidence="6">
    <location>
        <position position="149"/>
    </location>
    <ligand>
        <name>Mg(2+)</name>
        <dbReference type="ChEBI" id="CHEBI:18420"/>
        <label>1</label>
    </ligand>
</feature>
<dbReference type="GO" id="GO:0008311">
    <property type="term" value="F:double-stranded DNA 3'-5' DNA exonuclease activity"/>
    <property type="evidence" value="ECO:0007669"/>
    <property type="project" value="UniProtKB-EC"/>
</dbReference>
<evidence type="ECO:0000256" key="5">
    <source>
        <dbReference type="PIRSR" id="PIRSR604808-1"/>
    </source>
</evidence>
<feature type="active site" evidence="5">
    <location>
        <position position="105"/>
    </location>
</feature>
<dbReference type="AlphaFoldDB" id="A0AA52H9R1"/>
<evidence type="ECO:0000313" key="10">
    <source>
        <dbReference type="Proteomes" id="UP001268683"/>
    </source>
</evidence>
<dbReference type="GO" id="GO:0006281">
    <property type="term" value="P:DNA repair"/>
    <property type="evidence" value="ECO:0007669"/>
    <property type="project" value="InterPro"/>
</dbReference>
<feature type="site" description="Interaction with DNA substrate" evidence="7">
    <location>
        <position position="251"/>
    </location>
</feature>
<feature type="binding site" evidence="6">
    <location>
        <position position="7"/>
    </location>
    <ligand>
        <name>Mg(2+)</name>
        <dbReference type="ChEBI" id="CHEBI:18420"/>
        <label>1</label>
    </ligand>
</feature>
<keyword evidence="3 9" id="KW-0378">Hydrolase</keyword>
<dbReference type="PANTHER" id="PTHR43250">
    <property type="entry name" value="EXODEOXYRIBONUCLEASE III"/>
    <property type="match status" value="1"/>
</dbReference>
<protein>
    <submittedName>
        <fullName evidence="9">Exodeoxyribonuclease III</fullName>
        <ecNumber evidence="9">3.1.11.2</ecNumber>
    </submittedName>
</protein>
<evidence type="ECO:0000256" key="2">
    <source>
        <dbReference type="ARBA" id="ARBA00022723"/>
    </source>
</evidence>
<evidence type="ECO:0000256" key="3">
    <source>
        <dbReference type="ARBA" id="ARBA00022801"/>
    </source>
</evidence>
<dbReference type="EMBL" id="CP123872">
    <property type="protein sequence ID" value="WND03456.1"/>
    <property type="molecule type" value="Genomic_DNA"/>
</dbReference>
<gene>
    <name evidence="9" type="primary">xth</name>
    <name evidence="9" type="ORF">QGN29_03605</name>
</gene>
<organism evidence="9 10">
    <name type="scientific">Temperatibacter marinus</name>
    <dbReference type="NCBI Taxonomy" id="1456591"/>
    <lineage>
        <taxon>Bacteria</taxon>
        <taxon>Pseudomonadati</taxon>
        <taxon>Pseudomonadota</taxon>
        <taxon>Alphaproteobacteria</taxon>
        <taxon>Kordiimonadales</taxon>
        <taxon>Temperatibacteraceae</taxon>
        <taxon>Temperatibacter</taxon>
    </lineage>
</organism>
<evidence type="ECO:0000256" key="4">
    <source>
        <dbReference type="ARBA" id="ARBA00022842"/>
    </source>
</evidence>
<dbReference type="PANTHER" id="PTHR43250:SF2">
    <property type="entry name" value="EXODEOXYRIBONUCLEASE III"/>
    <property type="match status" value="1"/>
</dbReference>
<dbReference type="NCBIfam" id="TIGR00633">
    <property type="entry name" value="xth"/>
    <property type="match status" value="1"/>
</dbReference>
<dbReference type="NCBIfam" id="TIGR00195">
    <property type="entry name" value="exoDNase_III"/>
    <property type="match status" value="1"/>
</dbReference>
<keyword evidence="2 6" id="KW-0479">Metal-binding</keyword>
<proteinExistence type="inferred from homology"/>
<keyword evidence="10" id="KW-1185">Reference proteome</keyword>
<dbReference type="PROSITE" id="PS51435">
    <property type="entry name" value="AP_NUCLEASE_F1_4"/>
    <property type="match status" value="1"/>
</dbReference>
<feature type="active site" description="Proton donor/acceptor" evidence="5">
    <location>
        <position position="147"/>
    </location>
</feature>
<dbReference type="Pfam" id="PF03372">
    <property type="entry name" value="Exo_endo_phos"/>
    <property type="match status" value="1"/>
</dbReference>
<dbReference type="InterPro" id="IPR004808">
    <property type="entry name" value="AP_endonuc_1"/>
</dbReference>
<keyword evidence="4 6" id="KW-0460">Magnesium</keyword>
<dbReference type="GO" id="GO:0003677">
    <property type="term" value="F:DNA binding"/>
    <property type="evidence" value="ECO:0007669"/>
    <property type="project" value="InterPro"/>
</dbReference>
<feature type="binding site" evidence="6">
    <location>
        <position position="251"/>
    </location>
    <ligand>
        <name>Mg(2+)</name>
        <dbReference type="ChEBI" id="CHEBI:18420"/>
        <label>1</label>
    </ligand>
</feature>
<comment type="cofactor">
    <cofactor evidence="6">
        <name>Mg(2+)</name>
        <dbReference type="ChEBI" id="CHEBI:18420"/>
    </cofactor>
    <cofactor evidence="6">
        <name>Mn(2+)</name>
        <dbReference type="ChEBI" id="CHEBI:29035"/>
    </cofactor>
    <text evidence="6">Probably binds two magnesium or manganese ions per subunit.</text>
</comment>
<feature type="active site" description="Proton acceptor" evidence="5">
    <location>
        <position position="251"/>
    </location>
</feature>
<evidence type="ECO:0000313" key="9">
    <source>
        <dbReference type="EMBL" id="WND03456.1"/>
    </source>
</evidence>
<dbReference type="InterPro" id="IPR005135">
    <property type="entry name" value="Endo/exonuclease/phosphatase"/>
</dbReference>
<dbReference type="EC" id="3.1.11.2" evidence="9"/>
<evidence type="ECO:0000256" key="7">
    <source>
        <dbReference type="PIRSR" id="PIRSR604808-3"/>
    </source>
</evidence>
<feature type="binding site" evidence="6">
    <location>
        <position position="250"/>
    </location>
    <ligand>
        <name>Mg(2+)</name>
        <dbReference type="ChEBI" id="CHEBI:18420"/>
        <label>1</label>
    </ligand>
</feature>
<feature type="site" description="Transition state stabilizer" evidence="7">
    <location>
        <position position="149"/>
    </location>
</feature>
<dbReference type="GO" id="GO:0046872">
    <property type="term" value="F:metal ion binding"/>
    <property type="evidence" value="ECO:0007669"/>
    <property type="project" value="UniProtKB-KW"/>
</dbReference>
<dbReference type="InterPro" id="IPR036691">
    <property type="entry name" value="Endo/exonu/phosph_ase_sf"/>
</dbReference>
<dbReference type="InterPro" id="IPR037493">
    <property type="entry name" value="ExoIII-like"/>
</dbReference>
<dbReference type="RefSeq" id="WP_310799309.1">
    <property type="nucleotide sequence ID" value="NZ_CP123872.1"/>
</dbReference>
<keyword evidence="6" id="KW-0464">Manganese</keyword>
<evidence type="ECO:0000256" key="6">
    <source>
        <dbReference type="PIRSR" id="PIRSR604808-2"/>
    </source>
</evidence>
<comment type="similarity">
    <text evidence="1">Belongs to the DNA repair enzymes AP/ExoA family.</text>
</comment>
<dbReference type="GO" id="GO:0004519">
    <property type="term" value="F:endonuclease activity"/>
    <property type="evidence" value="ECO:0007669"/>
    <property type="project" value="InterPro"/>
</dbReference>
<feature type="site" description="Important for catalytic activity" evidence="7">
    <location>
        <position position="221"/>
    </location>
</feature>
<reference evidence="9" key="1">
    <citation type="submission" date="2023-04" db="EMBL/GenBank/DDBJ databases">
        <title>Complete genome sequence of Temperatibacter marinus.</title>
        <authorList>
            <person name="Rong J.-C."/>
            <person name="Yi M.-L."/>
            <person name="Zhao Q."/>
        </authorList>
    </citation>
    <scope>NUCLEOTIDE SEQUENCE</scope>
    <source>
        <strain evidence="9">NBRC 110045</strain>
    </source>
</reference>
<dbReference type="Gene3D" id="3.60.10.10">
    <property type="entry name" value="Endonuclease/exonuclease/phosphatase"/>
    <property type="match status" value="1"/>
</dbReference>
<accession>A0AA52H9R1</accession>
<dbReference type="KEGG" id="tmk:QGN29_03605"/>
<dbReference type="SUPFAM" id="SSF56219">
    <property type="entry name" value="DNase I-like"/>
    <property type="match status" value="1"/>
</dbReference>
<dbReference type="PROSITE" id="PS00726">
    <property type="entry name" value="AP_NUCLEASE_F1_1"/>
    <property type="match status" value="1"/>
</dbReference>
<sequence length="260" mass="30088">MRLVTWNINSIRARTHLVEDFVKQYDPDVICLQETKAMDDQFPVKFIQALGYEHMALHGMKSYHGVATLSKKPFQSTEIIDWCNKGDARHIAVKLAEGPTLHNFYVPAGGDVADPEVNDKFAHKIQFLEEMTEWSRRLSEPSILVGDLNIAPHEHDVWDTKKLKKVVSHTPLERDMMFELMAAHDWVDVMRDFVPLDEKLYSWWSYRAKDWSAADKGRRLDHIWTSPSLKGKAKAMEMVRAARGWEKPSDHAPVLVDFDF</sequence>
<feature type="binding site" evidence="6">
    <location>
        <position position="147"/>
    </location>
    <ligand>
        <name>Mg(2+)</name>
        <dbReference type="ChEBI" id="CHEBI:18420"/>
        <label>1</label>
    </ligand>
</feature>
<name>A0AA52H9R1_9PROT</name>
<dbReference type="Proteomes" id="UP001268683">
    <property type="component" value="Chromosome"/>
</dbReference>
<dbReference type="InterPro" id="IPR020847">
    <property type="entry name" value="AP_endonuclease_F1_BS"/>
</dbReference>